<keyword evidence="4" id="KW-0472">Membrane</keyword>
<evidence type="ECO:0000256" key="3">
    <source>
        <dbReference type="ARBA" id="ARBA00022729"/>
    </source>
</evidence>
<evidence type="ECO:0000313" key="9">
    <source>
        <dbReference type="EMBL" id="MDN5211715.1"/>
    </source>
</evidence>
<dbReference type="InterPro" id="IPR033985">
    <property type="entry name" value="SusD-like_N"/>
</dbReference>
<dbReference type="Proteomes" id="UP001172083">
    <property type="component" value="Unassembled WGS sequence"/>
</dbReference>
<dbReference type="InterPro" id="IPR011990">
    <property type="entry name" value="TPR-like_helical_dom_sf"/>
</dbReference>
<dbReference type="Pfam" id="PF07980">
    <property type="entry name" value="SusD_RagB"/>
    <property type="match status" value="1"/>
</dbReference>
<feature type="signal peptide" evidence="6">
    <location>
        <begin position="1"/>
        <end position="20"/>
    </location>
</feature>
<dbReference type="EMBL" id="JAUJEB010000001">
    <property type="protein sequence ID" value="MDN5211715.1"/>
    <property type="molecule type" value="Genomic_DNA"/>
</dbReference>
<dbReference type="InterPro" id="IPR012944">
    <property type="entry name" value="SusD_RagB_dom"/>
</dbReference>
<evidence type="ECO:0000259" key="8">
    <source>
        <dbReference type="Pfam" id="PF14322"/>
    </source>
</evidence>
<feature type="domain" description="RagB/SusD" evidence="7">
    <location>
        <begin position="407"/>
        <end position="562"/>
    </location>
</feature>
<evidence type="ECO:0000256" key="4">
    <source>
        <dbReference type="ARBA" id="ARBA00023136"/>
    </source>
</evidence>
<comment type="similarity">
    <text evidence="2">Belongs to the SusD family.</text>
</comment>
<name>A0ABT8L4I2_9BACT</name>
<comment type="caution">
    <text evidence="9">The sequence shown here is derived from an EMBL/GenBank/DDBJ whole genome shotgun (WGS) entry which is preliminary data.</text>
</comment>
<evidence type="ECO:0000256" key="1">
    <source>
        <dbReference type="ARBA" id="ARBA00004442"/>
    </source>
</evidence>
<dbReference type="Pfam" id="PF14322">
    <property type="entry name" value="SusD-like_3"/>
    <property type="match status" value="1"/>
</dbReference>
<gene>
    <name evidence="9" type="ORF">QQ020_06625</name>
</gene>
<keyword evidence="10" id="KW-1185">Reference proteome</keyword>
<dbReference type="RefSeq" id="WP_346757044.1">
    <property type="nucleotide sequence ID" value="NZ_JAUJEB010000001.1"/>
</dbReference>
<evidence type="ECO:0000256" key="5">
    <source>
        <dbReference type="ARBA" id="ARBA00023237"/>
    </source>
</evidence>
<feature type="domain" description="SusD-like N-terminal" evidence="8">
    <location>
        <begin position="70"/>
        <end position="217"/>
    </location>
</feature>
<evidence type="ECO:0000259" key="7">
    <source>
        <dbReference type="Pfam" id="PF07980"/>
    </source>
</evidence>
<keyword evidence="3 6" id="KW-0732">Signal</keyword>
<accession>A0ABT8L4I2</accession>
<keyword evidence="5" id="KW-0998">Cell outer membrane</keyword>
<dbReference type="SUPFAM" id="SSF48452">
    <property type="entry name" value="TPR-like"/>
    <property type="match status" value="1"/>
</dbReference>
<protein>
    <submittedName>
        <fullName evidence="9">RagB/SusD family nutrient uptake outer membrane protein</fullName>
    </submittedName>
</protein>
<comment type="subcellular location">
    <subcellularLocation>
        <location evidence="1">Cell outer membrane</location>
    </subcellularLocation>
</comment>
<proteinExistence type="inferred from homology"/>
<reference evidence="9" key="1">
    <citation type="submission" date="2023-06" db="EMBL/GenBank/DDBJ databases">
        <title>Genomic of Agaribacillus aureum.</title>
        <authorList>
            <person name="Wang G."/>
        </authorList>
    </citation>
    <scope>NUCLEOTIDE SEQUENCE</scope>
    <source>
        <strain evidence="9">BMA12</strain>
    </source>
</reference>
<evidence type="ECO:0000256" key="6">
    <source>
        <dbReference type="SAM" id="SignalP"/>
    </source>
</evidence>
<evidence type="ECO:0000313" key="10">
    <source>
        <dbReference type="Proteomes" id="UP001172083"/>
    </source>
</evidence>
<sequence>MKHKIIIYFALVLAALTVPACESFLEEELVSDISGDVYYQTTQGFEDAVKATYSTMKPFFGPERGFTMTTFGTDVHTNGADGGHKAINRYDGGLNSEESYFRDTWRDFYKGINQANAVVGRAPDIDGLDEEVRTLRVAEARFLRAFYYLMIVQFYGDAHLTLEETEGIETTANRTPASQIYSDAIVPDLEFAVANLPDAQDDYGRAIKPAAEFLLAKALMTRAYRSYAESNDAARAESLMTSVIDNYGYELLTNFGDLFDQDNDINNEVIFAVQNSVSQTSEGIDGNGHRGHLYFLMEYDKLPGMTRDTENGRPWKRFRPTDFHLSLWDRSIDSRYDLSYKHAWIANNEGNIPEWTQEEANAGHVDASMVGQPKFTVGDTAVFIPGPGQDAAWDADRQAKARYMVITNDEYTEKLYPTLNKFIDPRRPNRQHTQGSRDFALMRLADAYLIRAEAKLMQGNAIGAAEDINIIRRRAAWPGMEMAMEITAGEATLDFILDERARELDGEGHRWQDLARTRKLIERVRLYNPQASGNIQDYHEFRPIPQAQIDRTEGGYQQNCGYPGSGC</sequence>
<dbReference type="Gene3D" id="1.25.40.390">
    <property type="match status" value="1"/>
</dbReference>
<organism evidence="9 10">
    <name type="scientific">Agaribacillus aureus</name>
    <dbReference type="NCBI Taxonomy" id="3051825"/>
    <lineage>
        <taxon>Bacteria</taxon>
        <taxon>Pseudomonadati</taxon>
        <taxon>Bacteroidota</taxon>
        <taxon>Cytophagia</taxon>
        <taxon>Cytophagales</taxon>
        <taxon>Splendidivirgaceae</taxon>
        <taxon>Agaribacillus</taxon>
    </lineage>
</organism>
<feature type="chain" id="PRO_5045251463" evidence="6">
    <location>
        <begin position="21"/>
        <end position="567"/>
    </location>
</feature>
<evidence type="ECO:0000256" key="2">
    <source>
        <dbReference type="ARBA" id="ARBA00006275"/>
    </source>
</evidence>